<keyword evidence="5 8" id="KW-1133">Transmembrane helix</keyword>
<name>A0A6B2M142_9BACT</name>
<evidence type="ECO:0008006" key="11">
    <source>
        <dbReference type="Google" id="ProtNLM"/>
    </source>
</evidence>
<keyword evidence="7" id="KW-0653">Protein transport</keyword>
<evidence type="ECO:0000256" key="1">
    <source>
        <dbReference type="ARBA" id="ARBA00004162"/>
    </source>
</evidence>
<gene>
    <name evidence="9" type="ORF">G0Q06_09210</name>
</gene>
<dbReference type="AlphaFoldDB" id="A0A6B2M142"/>
<keyword evidence="10" id="KW-1185">Reference proteome</keyword>
<dbReference type="GO" id="GO:0015031">
    <property type="term" value="P:protein transport"/>
    <property type="evidence" value="ECO:0007669"/>
    <property type="project" value="UniProtKB-KW"/>
</dbReference>
<protein>
    <recommendedName>
        <fullName evidence="11">Biopolymer transport protein ExbD</fullName>
    </recommendedName>
</protein>
<evidence type="ECO:0000313" key="9">
    <source>
        <dbReference type="EMBL" id="NDV62628.1"/>
    </source>
</evidence>
<dbReference type="Proteomes" id="UP000478417">
    <property type="component" value="Unassembled WGS sequence"/>
</dbReference>
<keyword evidence="3" id="KW-1003">Cell membrane</keyword>
<dbReference type="Pfam" id="PF02472">
    <property type="entry name" value="ExbD"/>
    <property type="match status" value="1"/>
</dbReference>
<dbReference type="RefSeq" id="WP_163964830.1">
    <property type="nucleotide sequence ID" value="NZ_JAAGNX010000002.1"/>
</dbReference>
<organism evidence="9 10">
    <name type="scientific">Oceanipulchritudo coccoides</name>
    <dbReference type="NCBI Taxonomy" id="2706888"/>
    <lineage>
        <taxon>Bacteria</taxon>
        <taxon>Pseudomonadati</taxon>
        <taxon>Verrucomicrobiota</taxon>
        <taxon>Opitutia</taxon>
        <taxon>Puniceicoccales</taxon>
        <taxon>Oceanipulchritudinaceae</taxon>
        <taxon>Oceanipulchritudo</taxon>
    </lineage>
</organism>
<dbReference type="InterPro" id="IPR003400">
    <property type="entry name" value="ExbD"/>
</dbReference>
<keyword evidence="6 8" id="KW-0472">Membrane</keyword>
<evidence type="ECO:0000256" key="4">
    <source>
        <dbReference type="ARBA" id="ARBA00022692"/>
    </source>
</evidence>
<keyword evidence="7" id="KW-0813">Transport</keyword>
<comment type="caution">
    <text evidence="9">The sequence shown here is derived from an EMBL/GenBank/DDBJ whole genome shotgun (WGS) entry which is preliminary data.</text>
</comment>
<comment type="similarity">
    <text evidence="2 7">Belongs to the ExbD/TolR family.</text>
</comment>
<proteinExistence type="inferred from homology"/>
<evidence type="ECO:0000256" key="6">
    <source>
        <dbReference type="ARBA" id="ARBA00023136"/>
    </source>
</evidence>
<evidence type="ECO:0000256" key="5">
    <source>
        <dbReference type="ARBA" id="ARBA00022989"/>
    </source>
</evidence>
<reference evidence="9 10" key="1">
    <citation type="submission" date="2020-02" db="EMBL/GenBank/DDBJ databases">
        <title>Albibacoteraceae fam. nov., the first described family within the subdivision 4 Verrucomicrobia.</title>
        <authorList>
            <person name="Xi F."/>
        </authorList>
    </citation>
    <scope>NUCLEOTIDE SEQUENCE [LARGE SCALE GENOMIC DNA]</scope>
    <source>
        <strain evidence="9 10">CK1056</strain>
    </source>
</reference>
<comment type="subcellular location">
    <subcellularLocation>
        <location evidence="1">Cell membrane</location>
        <topology evidence="1">Single-pass membrane protein</topology>
    </subcellularLocation>
    <subcellularLocation>
        <location evidence="7">Cell membrane</location>
        <topology evidence="7">Single-pass type II membrane protein</topology>
    </subcellularLocation>
</comment>
<evidence type="ECO:0000313" key="10">
    <source>
        <dbReference type="Proteomes" id="UP000478417"/>
    </source>
</evidence>
<dbReference type="EMBL" id="JAAGNX010000002">
    <property type="protein sequence ID" value="NDV62628.1"/>
    <property type="molecule type" value="Genomic_DNA"/>
</dbReference>
<keyword evidence="4 7" id="KW-0812">Transmembrane</keyword>
<accession>A0A6B2M142</accession>
<dbReference type="Gene3D" id="3.30.420.270">
    <property type="match status" value="1"/>
</dbReference>
<sequence>MPGITEPLELRKFIGCRPRSGFDVVPFLDVILIGLFVSLNVSAFILTPGTAIRLSKSSSLELQRGSVAAVLTVDRNELYFFDGEKLSALTLESHLKDYVTENGLGTEDFPATLLIKADATISTETLFMLMDLAGRAGFSEVHLAAELPYEEEFFNSDGF</sequence>
<dbReference type="GO" id="GO:0022857">
    <property type="term" value="F:transmembrane transporter activity"/>
    <property type="evidence" value="ECO:0007669"/>
    <property type="project" value="InterPro"/>
</dbReference>
<dbReference type="GO" id="GO:0005886">
    <property type="term" value="C:plasma membrane"/>
    <property type="evidence" value="ECO:0007669"/>
    <property type="project" value="UniProtKB-SubCell"/>
</dbReference>
<feature type="transmembrane region" description="Helical" evidence="8">
    <location>
        <begin position="27"/>
        <end position="46"/>
    </location>
</feature>
<evidence type="ECO:0000256" key="8">
    <source>
        <dbReference type="SAM" id="Phobius"/>
    </source>
</evidence>
<evidence type="ECO:0000256" key="3">
    <source>
        <dbReference type="ARBA" id="ARBA00022475"/>
    </source>
</evidence>
<evidence type="ECO:0000256" key="2">
    <source>
        <dbReference type="ARBA" id="ARBA00005811"/>
    </source>
</evidence>
<evidence type="ECO:0000256" key="7">
    <source>
        <dbReference type="RuleBase" id="RU003879"/>
    </source>
</evidence>